<comment type="similarity">
    <text evidence="1">Belongs to the GSP E family.</text>
</comment>
<reference evidence="3 4" key="1">
    <citation type="journal article" date="2007" name="Proc. Natl. Acad. Sci. U.S.A.">
        <title>The genome of Syntrophus aciditrophicus: life at the thermodynamic limit of microbial growth.</title>
        <authorList>
            <person name="McInerney M.J."/>
            <person name="Rohlin L."/>
            <person name="Mouttaki H."/>
            <person name="Kim U."/>
            <person name="Krupp R.S."/>
            <person name="Rios-Hernandez L."/>
            <person name="Sieber J."/>
            <person name="Struchtemeyer C.G."/>
            <person name="Bhattacharyya A."/>
            <person name="Campbell J.W."/>
            <person name="Gunsalus R.P."/>
        </authorList>
    </citation>
    <scope>NUCLEOTIDE SEQUENCE [LARGE SCALE GENOMIC DNA]</scope>
    <source>
        <strain evidence="3 4">SB</strain>
    </source>
</reference>
<dbReference type="GO" id="GO:0005524">
    <property type="term" value="F:ATP binding"/>
    <property type="evidence" value="ECO:0007669"/>
    <property type="project" value="InterPro"/>
</dbReference>
<dbReference type="PANTHER" id="PTHR30486">
    <property type="entry name" value="TWITCHING MOTILITY PROTEIN PILT"/>
    <property type="match status" value="1"/>
</dbReference>
<organism evidence="3 4">
    <name type="scientific">Syntrophus aciditrophicus (strain SB)</name>
    <dbReference type="NCBI Taxonomy" id="56780"/>
    <lineage>
        <taxon>Bacteria</taxon>
        <taxon>Pseudomonadati</taxon>
        <taxon>Thermodesulfobacteriota</taxon>
        <taxon>Syntrophia</taxon>
        <taxon>Syntrophales</taxon>
        <taxon>Syntrophaceae</taxon>
        <taxon>Syntrophus</taxon>
    </lineage>
</organism>
<accession>Q2LRM4</accession>
<evidence type="ECO:0000259" key="2">
    <source>
        <dbReference type="SMART" id="SM00382"/>
    </source>
</evidence>
<protein>
    <submittedName>
        <fullName evidence="3">Pili retraction protein</fullName>
    </submittedName>
</protein>
<dbReference type="EMBL" id="CP000252">
    <property type="protein sequence ID" value="ABC76731.1"/>
    <property type="molecule type" value="Genomic_DNA"/>
</dbReference>
<dbReference type="GO" id="GO:0016887">
    <property type="term" value="F:ATP hydrolysis activity"/>
    <property type="evidence" value="ECO:0007669"/>
    <property type="project" value="InterPro"/>
</dbReference>
<evidence type="ECO:0000256" key="1">
    <source>
        <dbReference type="ARBA" id="ARBA00006611"/>
    </source>
</evidence>
<keyword evidence="4" id="KW-1185">Reference proteome</keyword>
<dbReference type="InterPro" id="IPR006321">
    <property type="entry name" value="PilT/PilU"/>
</dbReference>
<dbReference type="InParanoid" id="Q2LRM4"/>
<dbReference type="InterPro" id="IPR003593">
    <property type="entry name" value="AAA+_ATPase"/>
</dbReference>
<dbReference type="NCBIfam" id="TIGR01420">
    <property type="entry name" value="pilT_fam"/>
    <property type="match status" value="1"/>
</dbReference>
<gene>
    <name evidence="3" type="ORF">SYN_00126</name>
</gene>
<dbReference type="CDD" id="cd01131">
    <property type="entry name" value="PilT"/>
    <property type="match status" value="1"/>
</dbReference>
<sequence length="404" mass="44730">MESVLPTRFSGGVNMRRQELDYILTKMLDAYDNVSDLNMTVGKPFQVESSGQLTAVDFDPPCEKLTPFQTETIALNLINGDRRLTETLVAEGSCDSSYTLQGKARFRVNIFSQRGNYSIVLRKLETRIPTLQDLNLPEAFEKMAQEKNGIILVTGATGSGKSTSLAAMLNEINERKSVHVVTLEDPVEFVHPHKQATFNQREMGTDFDTFANGLRAALRQAPKVILVGEMRDRETVEIALSAAETGHLVVSTLHTVDAGQTINRILGMFSIEEERQIRIRLADTVRWIVCQRLLPKEGGGRVAAFEVMGNNLRVKDTILNGESEGKTFYEIIQAGKAFGMVTFDDYIVELYQRGLVSEETAKAYASNKGVVGRGIDSVKSAKGEATTSLGKLEVDTSYGKQKRF</sequence>
<dbReference type="Gene3D" id="3.40.50.300">
    <property type="entry name" value="P-loop containing nucleotide triphosphate hydrolases"/>
    <property type="match status" value="1"/>
</dbReference>
<dbReference type="PANTHER" id="PTHR30486:SF16">
    <property type="entry name" value="TWITCHING MOTILITY PROTEIN PILT"/>
    <property type="match status" value="1"/>
</dbReference>
<dbReference type="SMART" id="SM00382">
    <property type="entry name" value="AAA"/>
    <property type="match status" value="1"/>
</dbReference>
<dbReference type="AlphaFoldDB" id="Q2LRM4"/>
<dbReference type="SUPFAM" id="SSF52540">
    <property type="entry name" value="P-loop containing nucleoside triphosphate hydrolases"/>
    <property type="match status" value="1"/>
</dbReference>
<dbReference type="InterPro" id="IPR001482">
    <property type="entry name" value="T2SS/T4SS_dom"/>
</dbReference>
<dbReference type="InterPro" id="IPR027417">
    <property type="entry name" value="P-loop_NTPase"/>
</dbReference>
<dbReference type="InterPro" id="IPR050921">
    <property type="entry name" value="T4SS_GSP_E_ATPase"/>
</dbReference>
<dbReference type="HOGENOM" id="CLU_013446_4_0_7"/>
<name>Q2LRM4_SYNAS</name>
<dbReference type="Pfam" id="PF00437">
    <property type="entry name" value="T2SSE"/>
    <property type="match status" value="1"/>
</dbReference>
<evidence type="ECO:0000313" key="4">
    <source>
        <dbReference type="Proteomes" id="UP000001933"/>
    </source>
</evidence>
<proteinExistence type="inferred from homology"/>
<dbReference type="Gene3D" id="3.30.450.90">
    <property type="match status" value="1"/>
</dbReference>
<dbReference type="eggNOG" id="COG2805">
    <property type="taxonomic scope" value="Bacteria"/>
</dbReference>
<dbReference type="STRING" id="56780.SYN_00126"/>
<feature type="domain" description="AAA+ ATPase" evidence="2">
    <location>
        <begin position="147"/>
        <end position="272"/>
    </location>
</feature>
<evidence type="ECO:0000313" key="3">
    <source>
        <dbReference type="EMBL" id="ABC76731.1"/>
    </source>
</evidence>
<dbReference type="Proteomes" id="UP000001933">
    <property type="component" value="Chromosome"/>
</dbReference>
<dbReference type="KEGG" id="sat:SYN_00126"/>